<dbReference type="GO" id="GO:0005886">
    <property type="term" value="C:plasma membrane"/>
    <property type="evidence" value="ECO:0000318"/>
    <property type="project" value="GO_Central"/>
</dbReference>
<organism evidence="6 7">
    <name type="scientific">Ixodes scapularis</name>
    <name type="common">Black-legged tick</name>
    <name type="synonym">Deer tick</name>
    <dbReference type="NCBI Taxonomy" id="6945"/>
    <lineage>
        <taxon>Eukaryota</taxon>
        <taxon>Metazoa</taxon>
        <taxon>Ecdysozoa</taxon>
        <taxon>Arthropoda</taxon>
        <taxon>Chelicerata</taxon>
        <taxon>Arachnida</taxon>
        <taxon>Acari</taxon>
        <taxon>Parasitiformes</taxon>
        <taxon>Ixodida</taxon>
        <taxon>Ixodoidea</taxon>
        <taxon>Ixodidae</taxon>
        <taxon>Ixodinae</taxon>
        <taxon>Ixodes</taxon>
    </lineage>
</organism>
<keyword evidence="3" id="KW-0393">Immunoglobulin domain</keyword>
<dbReference type="VEuPathDB" id="VectorBase:ISCP_023792"/>
<accession>A0A1S4LLU5</accession>
<proteinExistence type="predicted"/>
<evidence type="ECO:0000256" key="1">
    <source>
        <dbReference type="ARBA" id="ARBA00022729"/>
    </source>
</evidence>
<evidence type="ECO:0000256" key="2">
    <source>
        <dbReference type="ARBA" id="ARBA00023157"/>
    </source>
</evidence>
<dbReference type="InterPro" id="IPR007110">
    <property type="entry name" value="Ig-like_dom"/>
</dbReference>
<dbReference type="CDD" id="cd00096">
    <property type="entry name" value="Ig"/>
    <property type="match status" value="1"/>
</dbReference>
<dbReference type="SMART" id="SM00409">
    <property type="entry name" value="IG"/>
    <property type="match status" value="2"/>
</dbReference>
<name>A0A1S4LLU5_IXOSC</name>
<dbReference type="Pfam" id="PF13927">
    <property type="entry name" value="Ig_3"/>
    <property type="match status" value="1"/>
</dbReference>
<dbReference type="GO" id="GO:0007156">
    <property type="term" value="P:homophilic cell adhesion via plasma membrane adhesion molecules"/>
    <property type="evidence" value="ECO:0000318"/>
    <property type="project" value="GO_Central"/>
</dbReference>
<feature type="compositionally biased region" description="Polar residues" evidence="4">
    <location>
        <begin position="1"/>
        <end position="13"/>
    </location>
</feature>
<dbReference type="GO" id="GO:0050808">
    <property type="term" value="P:synapse organization"/>
    <property type="evidence" value="ECO:0000318"/>
    <property type="project" value="GO_Central"/>
</dbReference>
<dbReference type="InterPro" id="IPR013098">
    <property type="entry name" value="Ig_I-set"/>
</dbReference>
<reference evidence="7" key="1">
    <citation type="submission" date="2008-03" db="EMBL/GenBank/DDBJ databases">
        <title>Annotation of Ixodes scapularis.</title>
        <authorList>
            <consortium name="Ixodes scapularis Genome Project Consortium"/>
            <person name="Caler E."/>
            <person name="Hannick L.I."/>
            <person name="Bidwell S."/>
            <person name="Joardar V."/>
            <person name="Thiagarajan M."/>
            <person name="Amedeo P."/>
            <person name="Galinsky K.J."/>
            <person name="Schobel S."/>
            <person name="Inman J."/>
            <person name="Hostetler J."/>
            <person name="Miller J."/>
            <person name="Hammond M."/>
            <person name="Megy K."/>
            <person name="Lawson D."/>
            <person name="Kodira C."/>
            <person name="Sutton G."/>
            <person name="Meyer J."/>
            <person name="Hill C.A."/>
            <person name="Birren B."/>
            <person name="Nene V."/>
            <person name="Collins F."/>
            <person name="Alarcon-Chaidez F."/>
            <person name="Wikel S."/>
            <person name="Strausberg R."/>
        </authorList>
    </citation>
    <scope>NUCLEOTIDE SEQUENCE [LARGE SCALE GENOMIC DNA]</scope>
    <source>
        <strain evidence="7">Wikel</strain>
    </source>
</reference>
<dbReference type="SMART" id="SM00408">
    <property type="entry name" value="IGc2"/>
    <property type="match status" value="2"/>
</dbReference>
<dbReference type="InterPro" id="IPR013783">
    <property type="entry name" value="Ig-like_fold"/>
</dbReference>
<keyword evidence="2" id="KW-1015">Disulfide bond</keyword>
<dbReference type="Pfam" id="PF07679">
    <property type="entry name" value="I-set"/>
    <property type="match status" value="1"/>
</dbReference>
<dbReference type="EMBL" id="ABJB010579282">
    <property type="status" value="NOT_ANNOTATED_CDS"/>
    <property type="molecule type" value="Genomic_DNA"/>
</dbReference>
<dbReference type="GO" id="GO:0043025">
    <property type="term" value="C:neuronal cell body"/>
    <property type="evidence" value="ECO:0000318"/>
    <property type="project" value="GO_Central"/>
</dbReference>
<dbReference type="EMBL" id="ABJB010293913">
    <property type="status" value="NOT_ANNOTATED_CDS"/>
    <property type="molecule type" value="Genomic_DNA"/>
</dbReference>
<feature type="domain" description="Ig-like" evidence="5">
    <location>
        <begin position="1"/>
        <end position="64"/>
    </location>
</feature>
<feature type="domain" description="Ig-like" evidence="5">
    <location>
        <begin position="67"/>
        <end position="157"/>
    </location>
</feature>
<dbReference type="Gene3D" id="2.60.40.10">
    <property type="entry name" value="Immunoglobulins"/>
    <property type="match status" value="3"/>
</dbReference>
<reference evidence="6" key="2">
    <citation type="submission" date="2020-05" db="UniProtKB">
        <authorList>
            <consortium name="EnsemblMetazoa"/>
        </authorList>
    </citation>
    <scope>IDENTIFICATION</scope>
    <source>
        <strain evidence="6">wikel</strain>
    </source>
</reference>
<dbReference type="InterPro" id="IPR003599">
    <property type="entry name" value="Ig_sub"/>
</dbReference>
<dbReference type="InParanoid" id="A0A1S4LLU5"/>
<evidence type="ECO:0000259" key="5">
    <source>
        <dbReference type="PROSITE" id="PS50835"/>
    </source>
</evidence>
<dbReference type="GO" id="GO:0008046">
    <property type="term" value="F:axon guidance receptor activity"/>
    <property type="evidence" value="ECO:0000318"/>
    <property type="project" value="GO_Central"/>
</dbReference>
<protein>
    <recommendedName>
        <fullName evidence="5">Ig-like domain-containing protein</fullName>
    </recommendedName>
</protein>
<dbReference type="PANTHER" id="PTHR45080:SF8">
    <property type="entry name" value="IG-LIKE DOMAIN-CONTAINING PROTEIN"/>
    <property type="match status" value="1"/>
</dbReference>
<dbReference type="VEuPathDB" id="VectorBase:ISCI015845"/>
<dbReference type="Proteomes" id="UP000001555">
    <property type="component" value="Unassembled WGS sequence"/>
</dbReference>
<evidence type="ECO:0000256" key="4">
    <source>
        <dbReference type="SAM" id="MobiDB-lite"/>
    </source>
</evidence>
<feature type="domain" description="Ig-like" evidence="5">
    <location>
        <begin position="160"/>
        <end position="250"/>
    </location>
</feature>
<dbReference type="InterPro" id="IPR050958">
    <property type="entry name" value="Cell_Adh-Cytoskel_Orgn"/>
</dbReference>
<dbReference type="FunFam" id="2.60.40.10:FF:000877">
    <property type="entry name" value="CLUMA_CG002357, isoform A"/>
    <property type="match status" value="1"/>
</dbReference>
<dbReference type="VEuPathDB" id="VectorBase:ISCW015845"/>
<dbReference type="AlphaFoldDB" id="A0A1S4LLU5"/>
<sequence length="255" mass="28309">NPSRTYWQQSYGTPTHRRQVREPSLPAGDNFTAKLYNTSEQDYGNYTCVSQNKHGNTSSTVEISGRPTVKTTLQWIRGLDDSRSAELVCEVHSPHPGRTKWLSSGGSPLVHGEPAHLYVNSNNHTARFNNVSERDYGNYTCVSENKYGTAISTVEVSGKPSVKATVQWRRGMNGSRVAELVCTIHSAIPSRTDWFRSDLSLLVYGESVHLSVAGNNHTAKFIKITERDYGNYTCVSENKYGRATNTVEISGESGR</sequence>
<keyword evidence="1" id="KW-0732">Signal</keyword>
<evidence type="ECO:0000313" key="6">
    <source>
        <dbReference type="EnsemblMetazoa" id="ISCW015845-PA"/>
    </source>
</evidence>
<keyword evidence="7" id="KW-1185">Reference proteome</keyword>
<dbReference type="InterPro" id="IPR003598">
    <property type="entry name" value="Ig_sub2"/>
</dbReference>
<dbReference type="PANTHER" id="PTHR45080">
    <property type="entry name" value="CONTACTIN 5"/>
    <property type="match status" value="1"/>
</dbReference>
<feature type="region of interest" description="Disordered" evidence="4">
    <location>
        <begin position="1"/>
        <end position="26"/>
    </location>
</feature>
<dbReference type="SUPFAM" id="SSF48726">
    <property type="entry name" value="Immunoglobulin"/>
    <property type="match status" value="3"/>
</dbReference>
<dbReference type="EnsemblMetazoa" id="ISCW015845-RA">
    <property type="protein sequence ID" value="ISCW015845-PA"/>
    <property type="gene ID" value="ISCW015845"/>
</dbReference>
<dbReference type="GO" id="GO:0030424">
    <property type="term" value="C:axon"/>
    <property type="evidence" value="ECO:0000318"/>
    <property type="project" value="GO_Central"/>
</dbReference>
<dbReference type="PROSITE" id="PS50835">
    <property type="entry name" value="IG_LIKE"/>
    <property type="match status" value="3"/>
</dbReference>
<evidence type="ECO:0000313" key="7">
    <source>
        <dbReference type="Proteomes" id="UP000001555"/>
    </source>
</evidence>
<evidence type="ECO:0000256" key="3">
    <source>
        <dbReference type="ARBA" id="ARBA00023319"/>
    </source>
</evidence>
<dbReference type="EMBL" id="ABJB010910437">
    <property type="status" value="NOT_ANNOTATED_CDS"/>
    <property type="molecule type" value="Genomic_DNA"/>
</dbReference>
<dbReference type="InterPro" id="IPR036179">
    <property type="entry name" value="Ig-like_dom_sf"/>
</dbReference>
<dbReference type="OrthoDB" id="10039395at2759"/>